<sequence length="341" mass="37763">MWAVSNNTPFSADGYFIRDRDGKEYWCVAVRGRFRARPDGMTDLLEPQPIRLSPAYRDAEANELLADADFAPFRPAADILVNGSAVAPDEKPIDRIDVTVAVGTMTKQAAVTGEARMVKKKRGWEVAEKERASRVELSWRRSLGGSDLFADDDGAECEANPIGRGWSRHFERAPEGAELVMPQIAAPADVFDPGRPLSQPVGFGAIQPAWTTRRIHAGTYDDAWIKNRSPLLPSDFSENFHQTAPVDQIYSGELRGGEPVRLEGLHPEGGYAFRLPQCILEADTRIAGKTLTHRFRLVQVEITGDERLVDLVWNAHVPCGGRDQDVEVSFLRLRQMAGVVA</sequence>
<keyword evidence="3" id="KW-1185">Reference proteome</keyword>
<proteinExistence type="predicted"/>
<dbReference type="RefSeq" id="WP_046802194.1">
    <property type="nucleotide sequence ID" value="NZ_LT009724.1"/>
</dbReference>
<dbReference type="AlphaFoldDB" id="A0A1S7RP65"/>
<organism evidence="2 3">
    <name type="scientific">Agrobacterium tomkonis CFBP 6623</name>
    <dbReference type="NCBI Taxonomy" id="1183432"/>
    <lineage>
        <taxon>Bacteria</taxon>
        <taxon>Pseudomonadati</taxon>
        <taxon>Pseudomonadota</taxon>
        <taxon>Alphaproteobacteria</taxon>
        <taxon>Hyphomicrobiales</taxon>
        <taxon>Rhizobiaceae</taxon>
        <taxon>Rhizobium/Agrobacterium group</taxon>
        <taxon>Agrobacterium</taxon>
        <taxon>Agrobacterium tumefaciens complex</taxon>
    </lineage>
</organism>
<dbReference type="Proteomes" id="UP000191988">
    <property type="component" value="Unassembled WGS sequence"/>
</dbReference>
<dbReference type="Pfam" id="PF09937">
    <property type="entry name" value="DUF2169"/>
    <property type="match status" value="1"/>
</dbReference>
<evidence type="ECO:0000259" key="1">
    <source>
        <dbReference type="Pfam" id="PF09937"/>
    </source>
</evidence>
<dbReference type="InterPro" id="IPR018683">
    <property type="entry name" value="DUF2169"/>
</dbReference>
<name>A0A1S7RP65_9HYPH</name>
<accession>A0A1S7RP65</accession>
<reference evidence="3" key="1">
    <citation type="submission" date="2016-01" db="EMBL/GenBank/DDBJ databases">
        <authorList>
            <person name="Regsiter A."/>
            <person name="william w."/>
        </authorList>
    </citation>
    <scope>NUCLEOTIDE SEQUENCE [LARGE SCALE GENOMIC DNA]</scope>
    <source>
        <strain evidence="3">CFBP 6623</strain>
    </source>
</reference>
<dbReference type="STRING" id="1183432.AGR3A_Lc140184"/>
<evidence type="ECO:0000313" key="3">
    <source>
        <dbReference type="Proteomes" id="UP000191988"/>
    </source>
</evidence>
<evidence type="ECO:0000313" key="2">
    <source>
        <dbReference type="EMBL" id="CUX55534.1"/>
    </source>
</evidence>
<protein>
    <recommendedName>
        <fullName evidence="1">DUF2169 domain-containing protein</fullName>
    </recommendedName>
</protein>
<gene>
    <name evidence="2" type="ORF">AGR3A_Lc140184</name>
</gene>
<dbReference type="EMBL" id="FBWK01000050">
    <property type="protein sequence ID" value="CUX55534.1"/>
    <property type="molecule type" value="Genomic_DNA"/>
</dbReference>
<feature type="domain" description="DUF2169" evidence="1">
    <location>
        <begin position="21"/>
        <end position="313"/>
    </location>
</feature>